<keyword evidence="1 2" id="KW-0645">Protease</keyword>
<comment type="similarity">
    <text evidence="2">Belongs to the peptidase S16 family.</text>
</comment>
<organism evidence="4 5">
    <name type="scientific">Motilimonas cestriensis</name>
    <dbReference type="NCBI Taxonomy" id="2742685"/>
    <lineage>
        <taxon>Bacteria</taxon>
        <taxon>Pseudomonadati</taxon>
        <taxon>Pseudomonadota</taxon>
        <taxon>Gammaproteobacteria</taxon>
        <taxon>Alteromonadales</taxon>
        <taxon>Alteromonadales genera incertae sedis</taxon>
        <taxon>Motilimonas</taxon>
    </lineage>
</organism>
<accession>A0ABS8WA77</accession>
<evidence type="ECO:0000313" key="4">
    <source>
        <dbReference type="EMBL" id="MCE2595202.1"/>
    </source>
</evidence>
<dbReference type="InterPro" id="IPR027065">
    <property type="entry name" value="Lon_Prtase"/>
</dbReference>
<name>A0ABS8WA77_9GAMM</name>
<dbReference type="RefSeq" id="WP_233052697.1">
    <property type="nucleotide sequence ID" value="NZ_JAIMJA010000009.1"/>
</dbReference>
<dbReference type="InterPro" id="IPR020568">
    <property type="entry name" value="Ribosomal_Su5_D2-typ_SF"/>
</dbReference>
<reference evidence="4 5" key="1">
    <citation type="journal article" date="2022" name="Environ. Microbiol. Rep.">
        <title>Eco-phylogenetic analyses reveal divergent evolution of vitamin B12 metabolism in the marine bacterial family 'Psychromonadaceae'.</title>
        <authorList>
            <person name="Jin X."/>
            <person name="Yang Y."/>
            <person name="Cao H."/>
            <person name="Gao B."/>
            <person name="Zhao Z."/>
        </authorList>
    </citation>
    <scope>NUCLEOTIDE SEQUENCE [LARGE SCALE GENOMIC DNA]</scope>
    <source>
        <strain evidence="4 5">MKS20</strain>
    </source>
</reference>
<evidence type="ECO:0000313" key="5">
    <source>
        <dbReference type="Proteomes" id="UP001201273"/>
    </source>
</evidence>
<dbReference type="SUPFAM" id="SSF54211">
    <property type="entry name" value="Ribosomal protein S5 domain 2-like"/>
    <property type="match status" value="1"/>
</dbReference>
<feature type="active site" evidence="2">
    <location>
        <position position="459"/>
    </location>
</feature>
<dbReference type="Proteomes" id="UP001201273">
    <property type="component" value="Unassembled WGS sequence"/>
</dbReference>
<evidence type="ECO:0000256" key="1">
    <source>
        <dbReference type="ARBA" id="ARBA00022670"/>
    </source>
</evidence>
<dbReference type="Gene3D" id="3.40.50.300">
    <property type="entry name" value="P-loop containing nucleotide triphosphate hydrolases"/>
    <property type="match status" value="1"/>
</dbReference>
<proteinExistence type="inferred from homology"/>
<protein>
    <recommendedName>
        <fullName evidence="2">endopeptidase La</fullName>
        <ecNumber evidence="2">3.4.21.53</ecNumber>
    </recommendedName>
</protein>
<comment type="caution">
    <text evidence="4">The sequence shown here is derived from an EMBL/GenBank/DDBJ whole genome shotgun (WGS) entry which is preliminary data.</text>
</comment>
<evidence type="ECO:0000259" key="3">
    <source>
        <dbReference type="PROSITE" id="PS51786"/>
    </source>
</evidence>
<keyword evidence="5" id="KW-1185">Reference proteome</keyword>
<dbReference type="InterPro" id="IPR014721">
    <property type="entry name" value="Ribsml_uS5_D2-typ_fold_subgr"/>
</dbReference>
<dbReference type="PRINTS" id="PR00830">
    <property type="entry name" value="ENDOLAPTASE"/>
</dbReference>
<dbReference type="PANTHER" id="PTHR10046">
    <property type="entry name" value="ATP DEPENDENT LON PROTEASE FAMILY MEMBER"/>
    <property type="match status" value="1"/>
</dbReference>
<dbReference type="InterPro" id="IPR027417">
    <property type="entry name" value="P-loop_NTPase"/>
</dbReference>
<dbReference type="InterPro" id="IPR041699">
    <property type="entry name" value="AAA_32"/>
</dbReference>
<feature type="domain" description="Lon proteolytic" evidence="3">
    <location>
        <begin position="367"/>
        <end position="564"/>
    </location>
</feature>
<dbReference type="Pfam" id="PF13654">
    <property type="entry name" value="AAA_32"/>
    <property type="match status" value="1"/>
</dbReference>
<gene>
    <name evidence="4" type="ORF">K6Y31_10275</name>
</gene>
<dbReference type="PROSITE" id="PS51786">
    <property type="entry name" value="LON_PROTEOLYTIC"/>
    <property type="match status" value="1"/>
</dbReference>
<keyword evidence="2" id="KW-0720">Serine protease</keyword>
<dbReference type="EC" id="3.4.21.53" evidence="2"/>
<dbReference type="Gene3D" id="3.30.230.10">
    <property type="match status" value="1"/>
</dbReference>
<keyword evidence="2" id="KW-0378">Hydrolase</keyword>
<comment type="catalytic activity">
    <reaction evidence="2">
        <text>Hydrolysis of proteins in presence of ATP.</text>
        <dbReference type="EC" id="3.4.21.53"/>
    </reaction>
</comment>
<dbReference type="EMBL" id="JAIMJA010000009">
    <property type="protein sequence ID" value="MCE2595202.1"/>
    <property type="molecule type" value="Genomic_DNA"/>
</dbReference>
<dbReference type="Pfam" id="PF05362">
    <property type="entry name" value="Lon_C"/>
    <property type="match status" value="1"/>
</dbReference>
<feature type="active site" evidence="2">
    <location>
        <position position="502"/>
    </location>
</feature>
<evidence type="ECO:0000256" key="2">
    <source>
        <dbReference type="PROSITE-ProRule" id="PRU01122"/>
    </source>
</evidence>
<sequence length="598" mass="66618">MPKLNPLSLDLLQPDFTALITHESHHEPSDWTALFPFAQREITDFQQLPNKLLTFCISDWNTAKEYLRQLLPQSAAPQTESYCAIFDQGEQAGVIVSPQQLEYADIKQLDEMTKALLTNQFGSVEEGKLRPIPEQHLTFLTAFNDADLFGEIYLNGAQQLMLSPGALLTQRNGYLVINVPPLLENPLLWYQVKSYLLTGQQHWQNARGADKLRGAKLPASVNINCKIIMTGSRSQLAELAQLDPEFASLNQQFAEVADEVKVTPSNIHLVREFINLQAEHNQLAPLDNAALNALLQHLSSRREHRHYVQLNVSYLSKLFSRCRLIDANFTPAVLTEYIAQQKNAMILPQSYSDESIVEQQIPIQLQGHAVGQINGLSVVELDGHPIEFGEVFRVTAAEFLGDGEVIDVERKAEMAGNIHSKAMMIVESYLSQVFGKEEHVPFSANIVFEQSYSHTDGDSAAVATYVALMSALSQQPARQDLAMTGAMDQAGNVMAVGGINEKIAAICRTAQLKKLNSPVTVLIPASNLINLSLDHDVLEAVKEKRLTIYAIGHVDQAISIAIDEVDTVYDAIRHRIKELGNRDDDDESWLSKCLQIFR</sequence>
<dbReference type="InterPro" id="IPR008269">
    <property type="entry name" value="Lon_proteolytic"/>
</dbReference>